<dbReference type="SUPFAM" id="SSF56112">
    <property type="entry name" value="Protein kinase-like (PK-like)"/>
    <property type="match status" value="1"/>
</dbReference>
<evidence type="ECO:0000313" key="4">
    <source>
        <dbReference type="WBParaSite" id="PgR303_g002_t05"/>
    </source>
</evidence>
<dbReference type="PANTHER" id="PTHR43173:SF19">
    <property type="entry name" value="AARF DOMAIN-CONTAINING PROTEIN KINASE 1"/>
    <property type="match status" value="1"/>
</dbReference>
<dbReference type="InterPro" id="IPR051130">
    <property type="entry name" value="Mito_struct-func_regulator"/>
</dbReference>
<dbReference type="CDD" id="cd13969">
    <property type="entry name" value="ADCK1-like"/>
    <property type="match status" value="1"/>
</dbReference>
<dbReference type="WBParaSite" id="PgR303_g002_t05">
    <property type="protein sequence ID" value="PgR303_g002_t05"/>
    <property type="gene ID" value="PgR303_g002"/>
</dbReference>
<reference evidence="4" key="1">
    <citation type="submission" date="2022-11" db="UniProtKB">
        <authorList>
            <consortium name="WormBaseParasite"/>
        </authorList>
    </citation>
    <scope>IDENTIFICATION</scope>
</reference>
<protein>
    <submittedName>
        <fullName evidence="4">Protein kinase domain-containing protein</fullName>
    </submittedName>
</protein>
<dbReference type="GO" id="GO:0007005">
    <property type="term" value="P:mitochondrion organization"/>
    <property type="evidence" value="ECO:0007669"/>
    <property type="project" value="TreeGrafter"/>
</dbReference>
<dbReference type="InterPro" id="IPR011009">
    <property type="entry name" value="Kinase-like_dom_sf"/>
</dbReference>
<dbReference type="AlphaFoldDB" id="A0A915CK93"/>
<name>A0A915CK93_PARUN</name>
<dbReference type="InterPro" id="IPR000719">
    <property type="entry name" value="Prot_kinase_dom"/>
</dbReference>
<dbReference type="Gene3D" id="1.10.510.10">
    <property type="entry name" value="Transferase(Phosphotransferase) domain 1"/>
    <property type="match status" value="1"/>
</dbReference>
<dbReference type="GO" id="GO:0055088">
    <property type="term" value="P:lipid homeostasis"/>
    <property type="evidence" value="ECO:0007669"/>
    <property type="project" value="TreeGrafter"/>
</dbReference>
<evidence type="ECO:0000313" key="3">
    <source>
        <dbReference type="Proteomes" id="UP000887569"/>
    </source>
</evidence>
<dbReference type="Pfam" id="PF03109">
    <property type="entry name" value="ABC1"/>
    <property type="match status" value="1"/>
</dbReference>
<evidence type="ECO:0000259" key="2">
    <source>
        <dbReference type="PROSITE" id="PS50011"/>
    </source>
</evidence>
<dbReference type="InterPro" id="IPR004147">
    <property type="entry name" value="ABC1_dom"/>
</dbReference>
<dbReference type="PANTHER" id="PTHR43173">
    <property type="entry name" value="ABC1 FAMILY PROTEIN"/>
    <property type="match status" value="1"/>
</dbReference>
<dbReference type="GO" id="GO:0005743">
    <property type="term" value="C:mitochondrial inner membrane"/>
    <property type="evidence" value="ECO:0007669"/>
    <property type="project" value="TreeGrafter"/>
</dbReference>
<dbReference type="Proteomes" id="UP000887569">
    <property type="component" value="Unplaced"/>
</dbReference>
<feature type="domain" description="Protein kinase" evidence="2">
    <location>
        <begin position="161"/>
        <end position="526"/>
    </location>
</feature>
<accession>A0A915CK93</accession>
<sequence>VTEVLERGMLRHVSWRVVQGVSLGVTATSAALSFYFIRQNNYDLSSIGAVRLARAGIAVAKIVVDYKVTMWRFSENSDDYSVAMSGAHKRSAEKLLALACANGGVFIKVGQHLAALGYLLPDEYVKTLSVLHSRAPESSLDDAKKVFEEDLNIKLEDVFSNFETRPQGAASLAQVYKATLRATGEMVAVKVQHPRVKPHSLVDMASMEVLVKIVAMLFPDFHLLWLVDEMKKNLPLELDFRNEAANAERVRTMYAHLDYLKVPKIYYEYTTDRVLTMEFCNGAQINDVEYFIRHNIDRYDICRKLGLLFSEMIFVNGLVHCDPHPGNVLINKDKDGVVTIILLDHGLYLTLRDDFRLKYAQLWLALLKPDQNEIKRIADEMGVGELYGLFACMVTNRSWKAVTGGVNKVLAGVEERDEIKAYAATLIPQISQVLESIPRPMILILKTNDLLRSIEYRLGTQNRTDAFIQMSRCCVRAVHAHALRGTHCLLSRFYLYVSLYWSLLKIFIYERYLTLAHMSYAKSVTM</sequence>
<keyword evidence="3" id="KW-1185">Reference proteome</keyword>
<dbReference type="PROSITE" id="PS50011">
    <property type="entry name" value="PROTEIN_KINASE_DOM"/>
    <property type="match status" value="1"/>
</dbReference>
<proteinExistence type="inferred from homology"/>
<dbReference type="GO" id="GO:0005524">
    <property type="term" value="F:ATP binding"/>
    <property type="evidence" value="ECO:0007669"/>
    <property type="project" value="InterPro"/>
</dbReference>
<dbReference type="InterPro" id="IPR045307">
    <property type="entry name" value="ADCK1_dom"/>
</dbReference>
<comment type="similarity">
    <text evidence="1">Belongs to the protein kinase superfamily. ADCK protein kinase family.</text>
</comment>
<evidence type="ECO:0000256" key="1">
    <source>
        <dbReference type="ARBA" id="ARBA00009670"/>
    </source>
</evidence>
<dbReference type="GO" id="GO:0004672">
    <property type="term" value="F:protein kinase activity"/>
    <property type="evidence" value="ECO:0007669"/>
    <property type="project" value="InterPro"/>
</dbReference>
<organism evidence="3 4">
    <name type="scientific">Parascaris univalens</name>
    <name type="common">Nematode worm</name>
    <dbReference type="NCBI Taxonomy" id="6257"/>
    <lineage>
        <taxon>Eukaryota</taxon>
        <taxon>Metazoa</taxon>
        <taxon>Ecdysozoa</taxon>
        <taxon>Nematoda</taxon>
        <taxon>Chromadorea</taxon>
        <taxon>Rhabditida</taxon>
        <taxon>Spirurina</taxon>
        <taxon>Ascaridomorpha</taxon>
        <taxon>Ascaridoidea</taxon>
        <taxon>Ascarididae</taxon>
        <taxon>Parascaris</taxon>
    </lineage>
</organism>